<comment type="caution">
    <text evidence="2">The sequence shown here is derived from an EMBL/GenBank/DDBJ whole genome shotgun (WGS) entry which is preliminary data.</text>
</comment>
<feature type="region of interest" description="Disordered" evidence="1">
    <location>
        <begin position="95"/>
        <end position="129"/>
    </location>
</feature>
<dbReference type="EMBL" id="BTSY01000007">
    <property type="protein sequence ID" value="GMT36522.1"/>
    <property type="molecule type" value="Genomic_DNA"/>
</dbReference>
<organism evidence="2 3">
    <name type="scientific">Pristionchus fissidentatus</name>
    <dbReference type="NCBI Taxonomy" id="1538716"/>
    <lineage>
        <taxon>Eukaryota</taxon>
        <taxon>Metazoa</taxon>
        <taxon>Ecdysozoa</taxon>
        <taxon>Nematoda</taxon>
        <taxon>Chromadorea</taxon>
        <taxon>Rhabditida</taxon>
        <taxon>Rhabditina</taxon>
        <taxon>Diplogasteromorpha</taxon>
        <taxon>Diplogasteroidea</taxon>
        <taxon>Neodiplogasteridae</taxon>
        <taxon>Pristionchus</taxon>
    </lineage>
</organism>
<reference evidence="2" key="1">
    <citation type="submission" date="2023-10" db="EMBL/GenBank/DDBJ databases">
        <title>Genome assembly of Pristionchus species.</title>
        <authorList>
            <person name="Yoshida K."/>
            <person name="Sommer R.J."/>
        </authorList>
    </citation>
    <scope>NUCLEOTIDE SEQUENCE</scope>
    <source>
        <strain evidence="2">RS5133</strain>
    </source>
</reference>
<proteinExistence type="predicted"/>
<protein>
    <submittedName>
        <fullName evidence="2">Uncharacterized protein</fullName>
    </submittedName>
</protein>
<feature type="non-terminal residue" evidence="2">
    <location>
        <position position="1"/>
    </location>
</feature>
<evidence type="ECO:0000256" key="1">
    <source>
        <dbReference type="SAM" id="MobiDB-lite"/>
    </source>
</evidence>
<keyword evidence="3" id="KW-1185">Reference proteome</keyword>
<sequence>LYNAVESIEQMKPYNCSHLLPLTYAALNRVRQPASPQKAIFYKFARSFTQFMEVLNGLETSILEDNYLKQCNKRLTGHASLRVPRTTKLHMAHSLASDPVPTKRARLSPHQSVPVPSMPTYVSRAPDLVAPKPENVDGAVTTVPAEKETIIKDSVLPGAVAIKPEPLDDEMNAEDTKMMKEEMNETLQVWSEIEERLMSIKGHTNDQPSCSRDNIIKEENADELYEQGNMLEKEEDVGKDSSNYEIASVFDKKKETPFVWPPAEEVSLSLFIGRVTKKLMSVKISITKSTKTITVDEWIPGFQSAIEMLNNCGEYGNDCIPLLPITGKCCVHGYVIKPAYSRMKRDYFGDRFARWHAVGERAVTRSKRVSIENGKVLADKRGTMVLSEYSIEHSTVPLQKRVYAITDAEGNVQTNVLVIYQQKGDCTAIEVQSELVRWRKEDKNDNQPRDRNGFLLGFLPNSRELAEFVKDKPIGNMPFHNKYRFFIVTSDVTRIVGAARTGVCVSCSYPIHLGATRGSVDDLHIRHAEKFCWTNKKGVREWSKDKTRIVLIHARYDCIVGRYPYASPRFFKVFDECAKTLTVVHKEWIRSSFAFEC</sequence>
<accession>A0AAV5X2W3</accession>
<dbReference type="Proteomes" id="UP001432322">
    <property type="component" value="Unassembled WGS sequence"/>
</dbReference>
<evidence type="ECO:0000313" key="2">
    <source>
        <dbReference type="EMBL" id="GMT36522.1"/>
    </source>
</evidence>
<name>A0AAV5X2W3_9BILA</name>
<dbReference type="AlphaFoldDB" id="A0AAV5X2W3"/>
<gene>
    <name evidence="2" type="ORF">PFISCL1PPCAC_27819</name>
</gene>
<evidence type="ECO:0000313" key="3">
    <source>
        <dbReference type="Proteomes" id="UP001432322"/>
    </source>
</evidence>